<feature type="compositionally biased region" description="Basic and acidic residues" evidence="1">
    <location>
        <begin position="61"/>
        <end position="80"/>
    </location>
</feature>
<comment type="caution">
    <text evidence="2">The sequence shown here is derived from an EMBL/GenBank/DDBJ whole genome shotgun (WGS) entry which is preliminary data.</text>
</comment>
<sequence length="80" mass="8753">MSTNHGPLKNLTNTVKRFTANTGMVVANISTTDSIGVLSFLGSKLSKKSHNNLQRSGNFMTKKDRAEGVSDVRSKKEVRD</sequence>
<gene>
    <name evidence="2" type="ORF">TIFTF001_002074</name>
</gene>
<keyword evidence="3" id="KW-1185">Reference proteome</keyword>
<reference evidence="2" key="1">
    <citation type="submission" date="2023-07" db="EMBL/GenBank/DDBJ databases">
        <title>draft genome sequence of fig (Ficus carica).</title>
        <authorList>
            <person name="Takahashi T."/>
            <person name="Nishimura K."/>
        </authorList>
    </citation>
    <scope>NUCLEOTIDE SEQUENCE</scope>
</reference>
<dbReference type="Proteomes" id="UP001187192">
    <property type="component" value="Unassembled WGS sequence"/>
</dbReference>
<protein>
    <submittedName>
        <fullName evidence="2">Uncharacterized protein</fullName>
    </submittedName>
</protein>
<evidence type="ECO:0000313" key="2">
    <source>
        <dbReference type="EMBL" id="GMN28493.1"/>
    </source>
</evidence>
<evidence type="ECO:0000313" key="3">
    <source>
        <dbReference type="Proteomes" id="UP001187192"/>
    </source>
</evidence>
<proteinExistence type="predicted"/>
<evidence type="ECO:0000256" key="1">
    <source>
        <dbReference type="SAM" id="MobiDB-lite"/>
    </source>
</evidence>
<dbReference type="EMBL" id="BTGU01000002">
    <property type="protein sequence ID" value="GMN28493.1"/>
    <property type="molecule type" value="Genomic_DNA"/>
</dbReference>
<dbReference type="AlphaFoldDB" id="A0AA88CNI8"/>
<accession>A0AA88CNI8</accession>
<name>A0AA88CNI8_FICCA</name>
<organism evidence="2 3">
    <name type="scientific">Ficus carica</name>
    <name type="common">Common fig</name>
    <dbReference type="NCBI Taxonomy" id="3494"/>
    <lineage>
        <taxon>Eukaryota</taxon>
        <taxon>Viridiplantae</taxon>
        <taxon>Streptophyta</taxon>
        <taxon>Embryophyta</taxon>
        <taxon>Tracheophyta</taxon>
        <taxon>Spermatophyta</taxon>
        <taxon>Magnoliopsida</taxon>
        <taxon>eudicotyledons</taxon>
        <taxon>Gunneridae</taxon>
        <taxon>Pentapetalae</taxon>
        <taxon>rosids</taxon>
        <taxon>fabids</taxon>
        <taxon>Rosales</taxon>
        <taxon>Moraceae</taxon>
        <taxon>Ficeae</taxon>
        <taxon>Ficus</taxon>
    </lineage>
</organism>
<feature type="region of interest" description="Disordered" evidence="1">
    <location>
        <begin position="49"/>
        <end position="80"/>
    </location>
</feature>